<evidence type="ECO:0000313" key="6">
    <source>
        <dbReference type="EMBL" id="PIR38840.1"/>
    </source>
</evidence>
<evidence type="ECO:0000256" key="4">
    <source>
        <dbReference type="ARBA" id="ARBA00023026"/>
    </source>
</evidence>
<dbReference type="GO" id="GO:0005737">
    <property type="term" value="C:cytoplasm"/>
    <property type="evidence" value="ECO:0007669"/>
    <property type="project" value="InterPro"/>
</dbReference>
<dbReference type="GO" id="GO:0005576">
    <property type="term" value="C:extracellular region"/>
    <property type="evidence" value="ECO:0007669"/>
    <property type="project" value="UniProtKB-SubCell"/>
</dbReference>
<name>A0A2H0QX70_9BACT</name>
<dbReference type="PANTHER" id="PTHR46580">
    <property type="entry name" value="SENSOR KINASE-RELATED"/>
    <property type="match status" value="1"/>
</dbReference>
<dbReference type="InterPro" id="IPR028994">
    <property type="entry name" value="Integrin_alpha_N"/>
</dbReference>
<dbReference type="Pfam" id="PF13517">
    <property type="entry name" value="FG-GAP_3"/>
    <property type="match status" value="2"/>
</dbReference>
<organism evidence="6 7">
    <name type="scientific">Candidatus Zambryskibacteria bacterium CG10_big_fil_rev_8_21_14_0_10_42_12</name>
    <dbReference type="NCBI Taxonomy" id="1975115"/>
    <lineage>
        <taxon>Bacteria</taxon>
        <taxon>Candidatus Zambryskiibacteriota</taxon>
    </lineage>
</organism>
<dbReference type="Pfam" id="PF03534">
    <property type="entry name" value="SpvB"/>
    <property type="match status" value="1"/>
</dbReference>
<dbReference type="InterPro" id="IPR022045">
    <property type="entry name" value="TcdB_toxin_mid/N"/>
</dbReference>
<feature type="domain" description="Insecticide toxin TcdB middle/N-terminal" evidence="5">
    <location>
        <begin position="615"/>
        <end position="731"/>
    </location>
</feature>
<keyword evidence="4" id="KW-0843">Virulence</keyword>
<dbReference type="EMBL" id="PCXL01000006">
    <property type="protein sequence ID" value="PIR38840.1"/>
    <property type="molecule type" value="Genomic_DNA"/>
</dbReference>
<dbReference type="InterPro" id="IPR003284">
    <property type="entry name" value="Sal_SpvB"/>
</dbReference>
<evidence type="ECO:0000313" key="7">
    <source>
        <dbReference type="Proteomes" id="UP000231333"/>
    </source>
</evidence>
<dbReference type="InterPro" id="IPR013517">
    <property type="entry name" value="FG-GAP"/>
</dbReference>
<dbReference type="Pfam" id="PF12256">
    <property type="entry name" value="TcdB_toxin_midN"/>
    <property type="match status" value="1"/>
</dbReference>
<dbReference type="AlphaFoldDB" id="A0A2H0QX70"/>
<evidence type="ECO:0000256" key="1">
    <source>
        <dbReference type="ARBA" id="ARBA00004613"/>
    </source>
</evidence>
<sequence>MFWLFSTLLIFLGQFFIFSTIVKADTELPFRDISRDAVSSDIRLRPSSMTGAFFYEQSIVAPPGRGVLTPDLKLTYTNQGGEDINLYGHGWSDNIPYIERINKTGTNTLYDEFNFHSSFDGEIRSLDGSTTTELHGARFEGGDFRKYEFVDHTHWKVTDKTGTVYTFGTTTAARLDNPSDSTEIYRWMLEEVRDPNGNYISYDYYKDSGQIYPLTITYTGHDTTDGIFTINFEREARSATATSSKAAFPIVAKERISQINTKINGVWVRKYDLDYTTGDNGNRQLLDTITESGQDEGGNVTTLPTTNFDYQTVTKGWGTSGYGPAEDALDSNLNDMGVRFGDVNGDGRVDTLIARNENSPTPHYKKTYLNTGSGWVADSTWDSPLYFVNTELSNRDDNGVRIVDVNADGLADIIAYKSSQFAYINNGAGWTASSTWNPPVQFTTNDSNANDLGVRIADVNGDGLPDILKSSVDANWATTTATYLNNGAGWTGTSAWHMPYPFVRADYGDLGTRMADVNGDGLVDVLVNNSGSYDGVYVNTGTDFQFSNDWTFPSNIYFSNAGRDSGSRLVDVNGDGHIDILHAKSPNQTAYVNNGKNGWTLDVSWAPPTNFVTSTYQDTGIRIADFNSDGLEDLSGRENKTKKVDILTKVTDSKGAVHNVSYKPSTAYADGSDLANTKVPFVIDTVESIAVDDDFGTVGTTTYAYGGGDYYYNGPFDRMFAGFATTTVTDQLDNVTVTNFHQGNDSLSTIGEYSDHISKRGQPYRVAVYDDSDNLYKLTVNKWENTSLGNERNYAKLTRTTELDYDGDGDHRDKTTTYTYNDSNGNLSEQVQYGEVTGSGDGTFTDIGSDTRTFEITYATNTPAYIIGLPQTKTTKDNSGIKVAEQRFYYDSQAL</sequence>
<keyword evidence="2" id="KW-0964">Secreted</keyword>
<gene>
    <name evidence="6" type="ORF">COV34_00145</name>
</gene>
<accession>A0A2H0QX70</accession>
<comment type="subcellular location">
    <subcellularLocation>
        <location evidence="1">Secreted</location>
    </subcellularLocation>
</comment>
<keyword evidence="3" id="KW-0732">Signal</keyword>
<dbReference type="Proteomes" id="UP000231333">
    <property type="component" value="Unassembled WGS sequence"/>
</dbReference>
<proteinExistence type="predicted"/>
<comment type="caution">
    <text evidence="6">The sequence shown here is derived from an EMBL/GenBank/DDBJ whole genome shotgun (WGS) entry which is preliminary data.</text>
</comment>
<dbReference type="PANTHER" id="PTHR46580:SF4">
    <property type="entry name" value="ATP_GTP-BINDING PROTEIN"/>
    <property type="match status" value="1"/>
</dbReference>
<dbReference type="SUPFAM" id="SSF69318">
    <property type="entry name" value="Integrin alpha N-terminal domain"/>
    <property type="match status" value="1"/>
</dbReference>
<protein>
    <recommendedName>
        <fullName evidence="5">Insecticide toxin TcdB middle/N-terminal domain-containing protein</fullName>
    </recommendedName>
</protein>
<feature type="non-terminal residue" evidence="6">
    <location>
        <position position="895"/>
    </location>
</feature>
<reference evidence="6 7" key="1">
    <citation type="submission" date="2017-09" db="EMBL/GenBank/DDBJ databases">
        <title>Depth-based differentiation of microbial function through sediment-hosted aquifers and enrichment of novel symbionts in the deep terrestrial subsurface.</title>
        <authorList>
            <person name="Probst A.J."/>
            <person name="Ladd B."/>
            <person name="Jarett J.K."/>
            <person name="Geller-Mcgrath D.E."/>
            <person name="Sieber C.M."/>
            <person name="Emerson J.B."/>
            <person name="Anantharaman K."/>
            <person name="Thomas B.C."/>
            <person name="Malmstrom R."/>
            <person name="Stieglmeier M."/>
            <person name="Klingl A."/>
            <person name="Woyke T."/>
            <person name="Ryan C.M."/>
            <person name="Banfield J.F."/>
        </authorList>
    </citation>
    <scope>NUCLEOTIDE SEQUENCE [LARGE SCALE GENOMIC DNA]</scope>
    <source>
        <strain evidence="6">CG10_big_fil_rev_8_21_14_0_10_42_12</strain>
    </source>
</reference>
<evidence type="ECO:0000256" key="3">
    <source>
        <dbReference type="ARBA" id="ARBA00022729"/>
    </source>
</evidence>
<evidence type="ECO:0000259" key="5">
    <source>
        <dbReference type="Pfam" id="PF12256"/>
    </source>
</evidence>
<evidence type="ECO:0000256" key="2">
    <source>
        <dbReference type="ARBA" id="ARBA00022525"/>
    </source>
</evidence>
<dbReference type="Gene3D" id="2.130.10.130">
    <property type="entry name" value="Integrin alpha, N-terminal"/>
    <property type="match status" value="2"/>
</dbReference>